<dbReference type="Pfam" id="PF09594">
    <property type="entry name" value="GT87"/>
    <property type="match status" value="1"/>
</dbReference>
<evidence type="ECO:0000313" key="10">
    <source>
        <dbReference type="EMBL" id="BAU96512.1"/>
    </source>
</evidence>
<dbReference type="KEGG" id="csur:N24_2250"/>
<feature type="transmembrane region" description="Helical" evidence="9">
    <location>
        <begin position="124"/>
        <end position="144"/>
    </location>
</feature>
<evidence type="ECO:0000256" key="6">
    <source>
        <dbReference type="ARBA" id="ARBA00023136"/>
    </source>
</evidence>
<keyword evidence="5 9" id="KW-1133">Transmembrane helix</keyword>
<keyword evidence="4 9" id="KW-0812">Transmembrane</keyword>
<feature type="transmembrane region" description="Helical" evidence="9">
    <location>
        <begin position="38"/>
        <end position="58"/>
    </location>
</feature>
<keyword evidence="3" id="KW-0808">Transferase</keyword>
<proteinExistence type="inferred from homology"/>
<feature type="transmembrane region" description="Helical" evidence="9">
    <location>
        <begin position="177"/>
        <end position="194"/>
    </location>
</feature>
<evidence type="ECO:0000256" key="8">
    <source>
        <dbReference type="SAM" id="MobiDB-lite"/>
    </source>
</evidence>
<evidence type="ECO:0000256" key="4">
    <source>
        <dbReference type="ARBA" id="ARBA00022692"/>
    </source>
</evidence>
<dbReference type="GO" id="GO:0016758">
    <property type="term" value="F:hexosyltransferase activity"/>
    <property type="evidence" value="ECO:0007669"/>
    <property type="project" value="InterPro"/>
</dbReference>
<comment type="subcellular location">
    <subcellularLocation>
        <location evidence="1">Cell membrane</location>
        <topology evidence="1">Multi-pass membrane protein</topology>
    </subcellularLocation>
</comment>
<accession>A0A161JP65</accession>
<evidence type="ECO:0000256" key="3">
    <source>
        <dbReference type="ARBA" id="ARBA00022679"/>
    </source>
</evidence>
<dbReference type="Proteomes" id="UP000218244">
    <property type="component" value="Chromosome"/>
</dbReference>
<feature type="transmembrane region" description="Helical" evidence="9">
    <location>
        <begin position="375"/>
        <end position="397"/>
    </location>
</feature>
<evidence type="ECO:0000256" key="7">
    <source>
        <dbReference type="ARBA" id="ARBA00024033"/>
    </source>
</evidence>
<keyword evidence="2" id="KW-1003">Cell membrane</keyword>
<protein>
    <submittedName>
        <fullName evidence="10">Integral membrane protein</fullName>
    </submittedName>
</protein>
<gene>
    <name evidence="10" type="primary">pimE</name>
    <name evidence="10" type="ORF">N24_2250</name>
</gene>
<dbReference type="GO" id="GO:0005886">
    <property type="term" value="C:plasma membrane"/>
    <property type="evidence" value="ECO:0007669"/>
    <property type="project" value="UniProtKB-SubCell"/>
</dbReference>
<feature type="transmembrane region" description="Helical" evidence="9">
    <location>
        <begin position="229"/>
        <end position="249"/>
    </location>
</feature>
<feature type="transmembrane region" description="Helical" evidence="9">
    <location>
        <begin position="340"/>
        <end position="363"/>
    </location>
</feature>
<sequence length="440" mass="49071">MVLTNRETVQTVPSDPSGATSDPLTTKIGNINLGTKDLLTLISVLGIAAGLVANKILIERFNWRIDAAVYREGARALVEGRSLYAQPFDMGDISLPFIYPPIGAILFAPWGYFDFLTVELVGNLMVVSSSLLLLLCLYLVTNAVLEGRDRLLAFTIAAISWPIMLFAEPVLLNADLGQINILIMALVVFDLLPIKRRIPRGVLIGLAASIKITPLAMLLYFLVKKDFRGIINAVISLCAFTAIGAVLAWENTKEFFTTTLLNLNADGESGVDTTFQSNSSLQAMLYRWWTSKADAEASSIPSILWIVLSVIAICAVAYLMKQLFVRGLNVEAVMVNAMLMLLISPISWSHHWVWLPLWAVVFFLRYRQHPFRPKFLLVSGLILSIMLLMLPPKWWFGRDGVNVFELNIWEKVLINDWTWLSIGLMITLSIGLKAFPKIIK</sequence>
<evidence type="ECO:0000256" key="2">
    <source>
        <dbReference type="ARBA" id="ARBA00022475"/>
    </source>
</evidence>
<feature type="transmembrane region" description="Helical" evidence="9">
    <location>
        <begin position="151"/>
        <end position="171"/>
    </location>
</feature>
<evidence type="ECO:0000313" key="11">
    <source>
        <dbReference type="Proteomes" id="UP000218244"/>
    </source>
</evidence>
<feature type="transmembrane region" description="Helical" evidence="9">
    <location>
        <begin position="93"/>
        <end position="112"/>
    </location>
</feature>
<feature type="transmembrane region" description="Helical" evidence="9">
    <location>
        <begin position="302"/>
        <end position="320"/>
    </location>
</feature>
<organism evidence="10 11">
    <name type="scientific">Corynebacterium suranareeae</name>
    <dbReference type="NCBI Taxonomy" id="2506452"/>
    <lineage>
        <taxon>Bacteria</taxon>
        <taxon>Bacillati</taxon>
        <taxon>Actinomycetota</taxon>
        <taxon>Actinomycetes</taxon>
        <taxon>Mycobacteriales</taxon>
        <taxon>Corynebacteriaceae</taxon>
        <taxon>Corynebacterium</taxon>
    </lineage>
</organism>
<keyword evidence="11" id="KW-1185">Reference proteome</keyword>
<dbReference type="EMBL" id="AP017369">
    <property type="protein sequence ID" value="BAU96512.1"/>
    <property type="molecule type" value="Genomic_DNA"/>
</dbReference>
<keyword evidence="6 9" id="KW-0472">Membrane</keyword>
<comment type="similarity">
    <text evidence="7">Belongs to the glycosyltransferase 87 family.</text>
</comment>
<name>A0A161JP65_9CORY</name>
<dbReference type="InterPro" id="IPR018584">
    <property type="entry name" value="GT87"/>
</dbReference>
<evidence type="ECO:0000256" key="5">
    <source>
        <dbReference type="ARBA" id="ARBA00022989"/>
    </source>
</evidence>
<feature type="region of interest" description="Disordered" evidence="8">
    <location>
        <begin position="1"/>
        <end position="23"/>
    </location>
</feature>
<feature type="transmembrane region" description="Helical" evidence="9">
    <location>
        <begin position="417"/>
        <end position="435"/>
    </location>
</feature>
<evidence type="ECO:0000256" key="1">
    <source>
        <dbReference type="ARBA" id="ARBA00004651"/>
    </source>
</evidence>
<feature type="transmembrane region" description="Helical" evidence="9">
    <location>
        <begin position="201"/>
        <end position="223"/>
    </location>
</feature>
<evidence type="ECO:0000256" key="9">
    <source>
        <dbReference type="SAM" id="Phobius"/>
    </source>
</evidence>
<reference evidence="10 11" key="1">
    <citation type="submission" date="2016-02" db="EMBL/GenBank/DDBJ databases">
        <title>Corynebacterium glutamicum N24 whole genome sequencing project.</title>
        <authorList>
            <person name="Matsutani M."/>
            <person name="Nangtapong N."/>
            <person name="Yakushi T."/>
            <person name="Matsushita K."/>
        </authorList>
    </citation>
    <scope>NUCLEOTIDE SEQUENCE [LARGE SCALE GENOMIC DNA]</scope>
    <source>
        <strain evidence="10 11">N24</strain>
    </source>
</reference>
<dbReference type="AlphaFoldDB" id="A0A161JP65"/>